<evidence type="ECO:0000259" key="1">
    <source>
        <dbReference type="Pfam" id="PF07929"/>
    </source>
</evidence>
<name>A0A087DGB8_9BIFI</name>
<dbReference type="Pfam" id="PF07929">
    <property type="entry name" value="PRiA4_ORF3"/>
    <property type="match status" value="1"/>
</dbReference>
<dbReference type="Proteomes" id="UP000029004">
    <property type="component" value="Unassembled WGS sequence"/>
</dbReference>
<dbReference type="PANTHER" id="PTHR41878">
    <property type="entry name" value="LEXA REPRESSOR-RELATED"/>
    <property type="match status" value="1"/>
</dbReference>
<reference evidence="2 3" key="1">
    <citation type="submission" date="2014-03" db="EMBL/GenBank/DDBJ databases">
        <title>Genomics of Bifidobacteria.</title>
        <authorList>
            <person name="Ventura M."/>
            <person name="Milani C."/>
            <person name="Lugli G.A."/>
        </authorList>
    </citation>
    <scope>NUCLEOTIDE SEQUENCE [LARGE SCALE GENOMIC DNA]</scope>
    <source>
        <strain evidence="2 3">DSM 23968</strain>
    </source>
</reference>
<evidence type="ECO:0000313" key="2">
    <source>
        <dbReference type="EMBL" id="KFI94568.1"/>
    </source>
</evidence>
<dbReference type="eggNOG" id="COG3012">
    <property type="taxonomic scope" value="Bacteria"/>
</dbReference>
<dbReference type="Gene3D" id="3.10.290.30">
    <property type="entry name" value="MM3350-like"/>
    <property type="match status" value="1"/>
</dbReference>
<gene>
    <name evidence="2" type="ORF">BSTEL_1238</name>
</gene>
<dbReference type="InterPro" id="IPR012912">
    <property type="entry name" value="Plasmid_pRiA4b_Orf3-like"/>
</dbReference>
<comment type="caution">
    <text evidence="2">The sequence shown here is derived from an EMBL/GenBank/DDBJ whole genome shotgun (WGS) entry which is preliminary data.</text>
</comment>
<accession>A0A087DGB8</accession>
<dbReference type="AlphaFoldDB" id="A0A087DGB8"/>
<dbReference type="STRING" id="762211.BSTEL_1238"/>
<sequence length="212" mass="25151">MVSNDSTAFRFRVSLRLDGCECWREVLVPASMTFFDFHVVLQECFMWYGAHLFCFCATLPGGRQVQMGEPDPWGEDPVYREGRYERFMPVEPFPELLVSRETELGDAFPKTRTARYYYDYGDYWIHDVKLVRTYRGTRINDPQLWNGAGDAPPEDVGGIPGYERFMTVIADPDTDEFADMAAWAREQRWDRFALDKQRERLFHWRRHRDMML</sequence>
<feature type="domain" description="Plasmid pRiA4b Orf3-like" evidence="1">
    <location>
        <begin position="8"/>
        <end position="196"/>
    </location>
</feature>
<keyword evidence="3" id="KW-1185">Reference proteome</keyword>
<proteinExistence type="predicted"/>
<evidence type="ECO:0000313" key="3">
    <source>
        <dbReference type="Proteomes" id="UP000029004"/>
    </source>
</evidence>
<dbReference type="PANTHER" id="PTHR41878:SF1">
    <property type="entry name" value="TNPR PROTEIN"/>
    <property type="match status" value="1"/>
</dbReference>
<dbReference type="OrthoDB" id="9816539at2"/>
<dbReference type="InterPro" id="IPR024047">
    <property type="entry name" value="MM3350-like_sf"/>
</dbReference>
<protein>
    <submittedName>
        <fullName evidence="2">Plasmid pRiA4b ORF-3-like protein</fullName>
    </submittedName>
</protein>
<dbReference type="RefSeq" id="WP_034529966.1">
    <property type="nucleotide sequence ID" value="NZ_JGZP01000021.1"/>
</dbReference>
<dbReference type="EMBL" id="JGZP01000021">
    <property type="protein sequence ID" value="KFI94568.1"/>
    <property type="molecule type" value="Genomic_DNA"/>
</dbReference>
<dbReference type="SUPFAM" id="SSF159941">
    <property type="entry name" value="MM3350-like"/>
    <property type="match status" value="1"/>
</dbReference>
<organism evidence="2 3">
    <name type="scientific">Bifidobacterium stellenboschense</name>
    <dbReference type="NCBI Taxonomy" id="762211"/>
    <lineage>
        <taxon>Bacteria</taxon>
        <taxon>Bacillati</taxon>
        <taxon>Actinomycetota</taxon>
        <taxon>Actinomycetes</taxon>
        <taxon>Bifidobacteriales</taxon>
        <taxon>Bifidobacteriaceae</taxon>
        <taxon>Bifidobacterium</taxon>
    </lineage>
</organism>